<evidence type="ECO:0000313" key="1">
    <source>
        <dbReference type="EMBL" id="CAG8757021.1"/>
    </source>
</evidence>
<dbReference type="Proteomes" id="UP000789396">
    <property type="component" value="Unassembled WGS sequence"/>
</dbReference>
<sequence>KNRKKQFEKHLKLVNEVSNSILKKRARNIGKALSNNFTDISQQYYNHMDKPILEEFKFSINHHKEYKDENLIAKKQKSEAIVKVIDQKQIV</sequence>
<reference evidence="1" key="1">
    <citation type="submission" date="2021-06" db="EMBL/GenBank/DDBJ databases">
        <authorList>
            <person name="Kallberg Y."/>
            <person name="Tangrot J."/>
            <person name="Rosling A."/>
        </authorList>
    </citation>
    <scope>NUCLEOTIDE SEQUENCE</scope>
    <source>
        <strain evidence="1">IN212</strain>
    </source>
</reference>
<comment type="caution">
    <text evidence="1">The sequence shown here is derived from an EMBL/GenBank/DDBJ whole genome shotgun (WGS) entry which is preliminary data.</text>
</comment>
<protein>
    <submittedName>
        <fullName evidence="1">4711_t:CDS:1</fullName>
    </submittedName>
</protein>
<organism evidence="1 2">
    <name type="scientific">Racocetra fulgida</name>
    <dbReference type="NCBI Taxonomy" id="60492"/>
    <lineage>
        <taxon>Eukaryota</taxon>
        <taxon>Fungi</taxon>
        <taxon>Fungi incertae sedis</taxon>
        <taxon>Mucoromycota</taxon>
        <taxon>Glomeromycotina</taxon>
        <taxon>Glomeromycetes</taxon>
        <taxon>Diversisporales</taxon>
        <taxon>Gigasporaceae</taxon>
        <taxon>Racocetra</taxon>
    </lineage>
</organism>
<accession>A0A9N9NSI2</accession>
<dbReference type="AlphaFoldDB" id="A0A9N9NSI2"/>
<proteinExistence type="predicted"/>
<name>A0A9N9NSI2_9GLOM</name>
<evidence type="ECO:0000313" key="2">
    <source>
        <dbReference type="Proteomes" id="UP000789396"/>
    </source>
</evidence>
<feature type="non-terminal residue" evidence="1">
    <location>
        <position position="1"/>
    </location>
</feature>
<dbReference type="EMBL" id="CAJVPZ010039224">
    <property type="protein sequence ID" value="CAG8757021.1"/>
    <property type="molecule type" value="Genomic_DNA"/>
</dbReference>
<gene>
    <name evidence="1" type="ORF">RFULGI_LOCUS14024</name>
</gene>
<keyword evidence="2" id="KW-1185">Reference proteome</keyword>